<sequence length="811" mass="91668">MSLLRRPLLVLILVVTSQFLQLWIAFGSVNEEGQRQEEFYEELLLKPLPDRKVLTHFHFQSSAPLTSNGRHHHLFPKAISQLVQKFRVKEMELSFTQGRWNYESWGGFDSIPSSNAKPPGVELWAVFDVPQYLIDSLWKNLTHTLSGLFCASINFLESSTAYSAPEWSFPPASGNLRYGTLPREAVCTENLTPWLKLLPCRDKAGISMLLDRPSIYRGFYHSQRLHLTSTESGSEGMDPGIVLEQTLTVVLQPNSQRASLARASEKHIQPSWSLSSIFGKQVSGKCVLAETSNVYLLLDRGLVAELKQLHKENGKSAEKVLTSENFWTNPCFELSAKPDRIFIEESSLLSKNSSVLYKFEVEKYSEFEPFDLGLTWKIPVVWLCQQAPLHASRFLMGSGNERGAIAISLKSTQSSEGFMGANSDHERCELRVDVFQVVPWYVKVYFHSLQVFVDQQPKAVSDIIEKIHVSPSKDKVSPGVMELVLKLPCSVSSAALTIEFDKGFLRIDEYPPDANQGFDIPSAIVSFPNYHASMVFLGNDSLNKSPLLSKFKCLLCILDHCLMHYEGVLLRRRDFLKTKPPRKLVGYFCCCQSCQRSLEVRVKVRIEMYADQVEGAGKRSVKERLNGNSFHNSIPRRQTTGKRQRQDEKWEHDLYHDDVPHVSYRTTDARDLRLKLQRKSLQQVSQSGRGALSGVRDLREKLSGTMNPWPVNADPPKLKSDLTKPTRRSVTVETSEPEPKKAATTEAKKKAQQKADASVEGFLQSLGLEKYAITFQVEEVDMTALVHMTDDDLKALGIPMGPRKKIILALE</sequence>
<protein>
    <recommendedName>
        <fullName evidence="2">SAM domain-containing protein</fullName>
    </recommendedName>
</protein>
<reference evidence="3 4" key="1">
    <citation type="journal article" date="2024" name="G3 (Bethesda)">
        <title>Genome assembly of Hibiscus sabdariffa L. provides insights into metabolisms of medicinal natural products.</title>
        <authorList>
            <person name="Kim T."/>
        </authorList>
    </citation>
    <scope>NUCLEOTIDE SEQUENCE [LARGE SCALE GENOMIC DNA]</scope>
    <source>
        <strain evidence="3">TK-2024</strain>
        <tissue evidence="3">Old leaves</tissue>
    </source>
</reference>
<dbReference type="PROSITE" id="PS50105">
    <property type="entry name" value="SAM_DOMAIN"/>
    <property type="match status" value="1"/>
</dbReference>
<feature type="domain" description="SAM" evidence="2">
    <location>
        <begin position="754"/>
        <end position="808"/>
    </location>
</feature>
<feature type="region of interest" description="Disordered" evidence="1">
    <location>
        <begin position="622"/>
        <end position="649"/>
    </location>
</feature>
<accession>A0ABR2EBV0</accession>
<proteinExistence type="predicted"/>
<dbReference type="PANTHER" id="PTHR12959:SF11">
    <property type="entry name" value="GPI TRANSAMIDASE COMPONENT PIG-T"/>
    <property type="match status" value="1"/>
</dbReference>
<dbReference type="Pfam" id="PF00536">
    <property type="entry name" value="SAM_1"/>
    <property type="match status" value="1"/>
</dbReference>
<dbReference type="InterPro" id="IPR001660">
    <property type="entry name" value="SAM"/>
</dbReference>
<gene>
    <name evidence="3" type="ORF">V6N12_009794</name>
</gene>
<dbReference type="InterPro" id="IPR013761">
    <property type="entry name" value="SAM/pointed_sf"/>
</dbReference>
<evidence type="ECO:0000313" key="4">
    <source>
        <dbReference type="Proteomes" id="UP001472677"/>
    </source>
</evidence>
<dbReference type="PANTHER" id="PTHR12959">
    <property type="entry name" value="GPI TRANSAMIDASE COMPONENT PIG-T-RELATED"/>
    <property type="match status" value="1"/>
</dbReference>
<dbReference type="SUPFAM" id="SSF47769">
    <property type="entry name" value="SAM/Pointed domain"/>
    <property type="match status" value="1"/>
</dbReference>
<evidence type="ECO:0000256" key="1">
    <source>
        <dbReference type="SAM" id="MobiDB-lite"/>
    </source>
</evidence>
<organism evidence="3 4">
    <name type="scientific">Hibiscus sabdariffa</name>
    <name type="common">roselle</name>
    <dbReference type="NCBI Taxonomy" id="183260"/>
    <lineage>
        <taxon>Eukaryota</taxon>
        <taxon>Viridiplantae</taxon>
        <taxon>Streptophyta</taxon>
        <taxon>Embryophyta</taxon>
        <taxon>Tracheophyta</taxon>
        <taxon>Spermatophyta</taxon>
        <taxon>Magnoliopsida</taxon>
        <taxon>eudicotyledons</taxon>
        <taxon>Gunneridae</taxon>
        <taxon>Pentapetalae</taxon>
        <taxon>rosids</taxon>
        <taxon>malvids</taxon>
        <taxon>Malvales</taxon>
        <taxon>Malvaceae</taxon>
        <taxon>Malvoideae</taxon>
        <taxon>Hibiscus</taxon>
    </lineage>
</organism>
<dbReference type="Proteomes" id="UP001472677">
    <property type="component" value="Unassembled WGS sequence"/>
</dbReference>
<dbReference type="CDD" id="cd09487">
    <property type="entry name" value="SAM_superfamily"/>
    <property type="match status" value="1"/>
</dbReference>
<keyword evidence="4" id="KW-1185">Reference proteome</keyword>
<name>A0ABR2EBV0_9ROSI</name>
<dbReference type="EMBL" id="JBBPBM010000016">
    <property type="protein sequence ID" value="KAK8557565.1"/>
    <property type="molecule type" value="Genomic_DNA"/>
</dbReference>
<feature type="region of interest" description="Disordered" evidence="1">
    <location>
        <begin position="703"/>
        <end position="752"/>
    </location>
</feature>
<feature type="compositionally biased region" description="Polar residues" evidence="1">
    <location>
        <begin position="626"/>
        <end position="638"/>
    </location>
</feature>
<evidence type="ECO:0000313" key="3">
    <source>
        <dbReference type="EMBL" id="KAK8557565.1"/>
    </source>
</evidence>
<dbReference type="SMART" id="SM00454">
    <property type="entry name" value="SAM"/>
    <property type="match status" value="1"/>
</dbReference>
<evidence type="ECO:0000259" key="2">
    <source>
        <dbReference type="PROSITE" id="PS50105"/>
    </source>
</evidence>
<dbReference type="InterPro" id="IPR007245">
    <property type="entry name" value="PIG-T"/>
</dbReference>
<feature type="compositionally biased region" description="Basic and acidic residues" evidence="1">
    <location>
        <begin position="737"/>
        <end position="749"/>
    </location>
</feature>
<dbReference type="Gene3D" id="1.10.150.50">
    <property type="entry name" value="Transcription Factor, Ets-1"/>
    <property type="match status" value="1"/>
</dbReference>
<comment type="caution">
    <text evidence="3">The sequence shown here is derived from an EMBL/GenBank/DDBJ whole genome shotgun (WGS) entry which is preliminary data.</text>
</comment>
<dbReference type="Pfam" id="PF04113">
    <property type="entry name" value="Gpi16"/>
    <property type="match status" value="1"/>
</dbReference>